<dbReference type="EMBL" id="CP046620">
    <property type="protein sequence ID" value="QHQ37126.1"/>
    <property type="molecule type" value="Genomic_DNA"/>
</dbReference>
<dbReference type="SMART" id="SM00448">
    <property type="entry name" value="REC"/>
    <property type="match status" value="1"/>
</dbReference>
<dbReference type="PANTHER" id="PTHR44520">
    <property type="entry name" value="RESPONSE REGULATOR RCP1-RELATED"/>
    <property type="match status" value="1"/>
</dbReference>
<name>A0A6P1T6L1_9RHOB</name>
<dbReference type="PANTHER" id="PTHR44520:SF2">
    <property type="entry name" value="RESPONSE REGULATOR RCP1"/>
    <property type="match status" value="1"/>
</dbReference>
<dbReference type="SUPFAM" id="SSF52172">
    <property type="entry name" value="CheY-like"/>
    <property type="match status" value="1"/>
</dbReference>
<accession>A0A6P1T6L1</accession>
<dbReference type="InterPro" id="IPR052893">
    <property type="entry name" value="TCS_response_regulator"/>
</dbReference>
<reference evidence="3 4" key="1">
    <citation type="submission" date="2019-12" db="EMBL/GenBank/DDBJ databases">
        <title>Complete genome sequence of Algicella marina strain 9Alg 56(T) isolated from the red alga Tichocarpus crinitus.</title>
        <authorList>
            <person name="Kim S.-G."/>
            <person name="Nedashkovskaya O.I."/>
        </authorList>
    </citation>
    <scope>NUCLEOTIDE SEQUENCE [LARGE SCALE GENOMIC DNA]</scope>
    <source>
        <strain evidence="3 4">9Alg 56</strain>
    </source>
</reference>
<dbReference type="RefSeq" id="WP_161863667.1">
    <property type="nucleotide sequence ID" value="NZ_CP046620.1"/>
</dbReference>
<dbReference type="InterPro" id="IPR001789">
    <property type="entry name" value="Sig_transdc_resp-reg_receiver"/>
</dbReference>
<feature type="domain" description="Response regulatory" evidence="2">
    <location>
        <begin position="9"/>
        <end position="133"/>
    </location>
</feature>
<evidence type="ECO:0000313" key="3">
    <source>
        <dbReference type="EMBL" id="QHQ37126.1"/>
    </source>
</evidence>
<evidence type="ECO:0000259" key="2">
    <source>
        <dbReference type="PROSITE" id="PS50110"/>
    </source>
</evidence>
<dbReference type="AlphaFoldDB" id="A0A6P1T6L1"/>
<evidence type="ECO:0000313" key="4">
    <source>
        <dbReference type="Proteomes" id="UP000464495"/>
    </source>
</evidence>
<dbReference type="KEGG" id="amaq:GO499_19030"/>
<organism evidence="3 4">
    <name type="scientific">Algicella marina</name>
    <dbReference type="NCBI Taxonomy" id="2683284"/>
    <lineage>
        <taxon>Bacteria</taxon>
        <taxon>Pseudomonadati</taxon>
        <taxon>Pseudomonadota</taxon>
        <taxon>Alphaproteobacteria</taxon>
        <taxon>Rhodobacterales</taxon>
        <taxon>Paracoccaceae</taxon>
        <taxon>Algicella</taxon>
    </lineage>
</organism>
<dbReference type="Gene3D" id="3.40.50.2300">
    <property type="match status" value="1"/>
</dbReference>
<protein>
    <submittedName>
        <fullName evidence="3">Response regulator</fullName>
    </submittedName>
</protein>
<dbReference type="GO" id="GO:0000160">
    <property type="term" value="P:phosphorelay signal transduction system"/>
    <property type="evidence" value="ECO:0007669"/>
    <property type="project" value="InterPro"/>
</dbReference>
<gene>
    <name evidence="3" type="ORF">GO499_19030</name>
</gene>
<evidence type="ECO:0000256" key="1">
    <source>
        <dbReference type="PROSITE-ProRule" id="PRU00169"/>
    </source>
</evidence>
<keyword evidence="4" id="KW-1185">Reference proteome</keyword>
<dbReference type="Proteomes" id="UP000464495">
    <property type="component" value="Chromosome"/>
</dbReference>
<dbReference type="PROSITE" id="PS50110">
    <property type="entry name" value="RESPONSE_REGULATORY"/>
    <property type="match status" value="1"/>
</dbReference>
<keyword evidence="1" id="KW-0597">Phosphoprotein</keyword>
<proteinExistence type="predicted"/>
<feature type="modified residue" description="4-aspartylphosphate" evidence="1">
    <location>
        <position position="63"/>
    </location>
</feature>
<sequence length="135" mass="15549">MSATEKINRLMLIDDNAIDQKMYQRIIARSGRVEEVVTCLSAMEALDYLDDPQHPKIDVILLDINMPRVNGFQFLEEATVRFGTAFTRLVVVMLTTSLDPRDAERARSYSVVRDFLNKPLSTEHLDQIARYLEED</sequence>
<dbReference type="Pfam" id="PF00072">
    <property type="entry name" value="Response_reg"/>
    <property type="match status" value="1"/>
</dbReference>
<dbReference type="InterPro" id="IPR011006">
    <property type="entry name" value="CheY-like_superfamily"/>
</dbReference>